<dbReference type="Gene3D" id="2.30.29.30">
    <property type="entry name" value="Pleckstrin-homology domain (PH domain)/Phosphotyrosine-binding domain (PTB)"/>
    <property type="match status" value="1"/>
</dbReference>
<dbReference type="CDD" id="cd00160">
    <property type="entry name" value="RhoGEF"/>
    <property type="match status" value="1"/>
</dbReference>
<feature type="compositionally biased region" description="Polar residues" evidence="3">
    <location>
        <begin position="267"/>
        <end position="295"/>
    </location>
</feature>
<dbReference type="Proteomes" id="UP000789572">
    <property type="component" value="Unassembled WGS sequence"/>
</dbReference>
<dbReference type="Pfam" id="PF00621">
    <property type="entry name" value="RhoGEF"/>
    <property type="match status" value="1"/>
</dbReference>
<dbReference type="GO" id="GO:0005085">
    <property type="term" value="F:guanyl-nucleotide exchange factor activity"/>
    <property type="evidence" value="ECO:0007669"/>
    <property type="project" value="UniProtKB-KW"/>
</dbReference>
<feature type="region of interest" description="Disordered" evidence="3">
    <location>
        <begin position="524"/>
        <end position="556"/>
    </location>
</feature>
<feature type="compositionally biased region" description="Low complexity" evidence="3">
    <location>
        <begin position="146"/>
        <end position="159"/>
    </location>
</feature>
<dbReference type="EMBL" id="CAJVPJ010000271">
    <property type="protein sequence ID" value="CAG8504505.1"/>
    <property type="molecule type" value="Genomic_DNA"/>
</dbReference>
<feature type="compositionally biased region" description="Low complexity" evidence="3">
    <location>
        <begin position="52"/>
        <end position="81"/>
    </location>
</feature>
<dbReference type="PROSITE" id="PS50010">
    <property type="entry name" value="DH_2"/>
    <property type="match status" value="1"/>
</dbReference>
<dbReference type="SMART" id="SM00036">
    <property type="entry name" value="CNH"/>
    <property type="match status" value="1"/>
</dbReference>
<dbReference type="SUPFAM" id="SSF48065">
    <property type="entry name" value="DBL homology domain (DH-domain)"/>
    <property type="match status" value="1"/>
</dbReference>
<reference evidence="7" key="1">
    <citation type="submission" date="2021-06" db="EMBL/GenBank/DDBJ databases">
        <authorList>
            <person name="Kallberg Y."/>
            <person name="Tangrot J."/>
            <person name="Rosling A."/>
        </authorList>
    </citation>
    <scope>NUCLEOTIDE SEQUENCE</scope>
    <source>
        <strain evidence="7">IA702</strain>
    </source>
</reference>
<evidence type="ECO:0000313" key="7">
    <source>
        <dbReference type="EMBL" id="CAG8504505.1"/>
    </source>
</evidence>
<proteinExistence type="predicted"/>
<dbReference type="GO" id="GO:0035556">
    <property type="term" value="P:intracellular signal transduction"/>
    <property type="evidence" value="ECO:0007669"/>
    <property type="project" value="InterPro"/>
</dbReference>
<feature type="domain" description="CNH" evidence="6">
    <location>
        <begin position="979"/>
        <end position="1292"/>
    </location>
</feature>
<feature type="compositionally biased region" description="Polar residues" evidence="3">
    <location>
        <begin position="524"/>
        <end position="542"/>
    </location>
</feature>
<dbReference type="InterPro" id="IPR011993">
    <property type="entry name" value="PH-like_dom_sf"/>
</dbReference>
<feature type="compositionally biased region" description="Polar residues" evidence="3">
    <location>
        <begin position="1"/>
        <end position="21"/>
    </location>
</feature>
<dbReference type="InterPro" id="IPR052233">
    <property type="entry name" value="Rho-type_GEFs"/>
</dbReference>
<evidence type="ECO:0000259" key="4">
    <source>
        <dbReference type="PROSITE" id="PS50003"/>
    </source>
</evidence>
<dbReference type="SMART" id="SM00049">
    <property type="entry name" value="DEP"/>
    <property type="match status" value="1"/>
</dbReference>
<dbReference type="OrthoDB" id="2272012at2759"/>
<dbReference type="InterPro" id="IPR001849">
    <property type="entry name" value="PH_domain"/>
</dbReference>
<feature type="compositionally biased region" description="Low complexity" evidence="3">
    <location>
        <begin position="22"/>
        <end position="39"/>
    </location>
</feature>
<dbReference type="SUPFAM" id="SSF50729">
    <property type="entry name" value="PH domain-like"/>
    <property type="match status" value="1"/>
</dbReference>
<keyword evidence="1" id="KW-0597">Phosphoprotein</keyword>
<evidence type="ECO:0000313" key="8">
    <source>
        <dbReference type="Proteomes" id="UP000789572"/>
    </source>
</evidence>
<feature type="domain" description="PH" evidence="4">
    <location>
        <begin position="788"/>
        <end position="939"/>
    </location>
</feature>
<evidence type="ECO:0000256" key="3">
    <source>
        <dbReference type="SAM" id="MobiDB-lite"/>
    </source>
</evidence>
<dbReference type="PROSITE" id="PS50003">
    <property type="entry name" value="PH_DOMAIN"/>
    <property type="match status" value="1"/>
</dbReference>
<dbReference type="SMART" id="SM00233">
    <property type="entry name" value="PH"/>
    <property type="match status" value="1"/>
</dbReference>
<feature type="domain" description="DH" evidence="5">
    <location>
        <begin position="562"/>
        <end position="752"/>
    </location>
</feature>
<evidence type="ECO:0000259" key="6">
    <source>
        <dbReference type="PROSITE" id="PS50219"/>
    </source>
</evidence>
<comment type="caution">
    <text evidence="7">The sequence shown here is derived from an EMBL/GenBank/DDBJ whole genome shotgun (WGS) entry which is preliminary data.</text>
</comment>
<feature type="region of interest" description="Disordered" evidence="3">
    <location>
        <begin position="1"/>
        <end position="97"/>
    </location>
</feature>
<dbReference type="Pfam" id="PF00780">
    <property type="entry name" value="CNH"/>
    <property type="match status" value="1"/>
</dbReference>
<dbReference type="SMART" id="SM00325">
    <property type="entry name" value="RhoGEF"/>
    <property type="match status" value="1"/>
</dbReference>
<evidence type="ECO:0000256" key="2">
    <source>
        <dbReference type="ARBA" id="ARBA00022658"/>
    </source>
</evidence>
<evidence type="ECO:0000259" key="5">
    <source>
        <dbReference type="PROSITE" id="PS50010"/>
    </source>
</evidence>
<feature type="compositionally biased region" description="Low complexity" evidence="3">
    <location>
        <begin position="119"/>
        <end position="130"/>
    </location>
</feature>
<protein>
    <submittedName>
        <fullName evidence="7">4560_t:CDS:1</fullName>
    </submittedName>
</protein>
<sequence>MSATPRNVSIPISQGNSGTNNASDIDQLLDLIDSQLAASKPPSQTTQSNNGSATSTQQAQPGAASAQIASSSSYSNYSVSTGGKPLPDPSSAQLTYASNPIPSRLAAAVSQPSVPYVMPSSSNTDTTPNSYDASYHPHNNVQPPGSAQTSSTSQYYTAQNYPQSGNYYPQYWQNTPNPYTSASGRPLPTPPGPYYNYGGFPTSYTQYQAYNTTQYPTVPPASGDSLSYLSYNMPEPRTYVSQSQYQLISETEATLNDRRRPLPLPIQSGQQPTTVNNSSNPNAQPQKRHSSQSSKDPYLPGDDVYAAYPTEQRRPTSLPSVPEKPRKESDPYTSRSSVGTPNSASAIQQTKKDIFHGINGMMNPALLSNIALVFKAIIKLGTHVKGAIEYPDSFNGIDAVSTILSLLPTDTPRRLALSMARSLEAQLYFHSVDWSMVTVVRDNEEEVYTFLNPDPYSPSTWEWDEDFPTGVFPSVAKCYSPRCSTDGKGCYSRTCPNYVPNEEETAKKSEPPLNRQFSTISVASDQSESVGLNKSPASSQERTWMASVPKEVSDKLDKEEQKRQEIIFETIYTEEDYVKDLNLLEELYVDGLRKASPPIIPPARVEMFIQDVFYNVFDIREHNQRMLERLRERQREGYVVEKIGDIFLQSALDFGNDYILYNGHFPLADNYLKAEKVKNPAFKSFLEQCSRCPEARKLDFRHFIQRPTTRLQRYTLLLEQILKHTADGHPDKGVLENAWKNIKELCKESDNKVHEAEKRLRIVELDRKLIMKTGETCPALKLLDPNRRLLFKGELQKRSDTGIEWLDLYVFLFDHYLVMTKPKKGNDGEVKYIISKKAIPLDMLVVDLSIEQPQPRSIHFPNLSVLSDGRRQRTNSLGFQGSGPPMVTNLDGQDNQMHRQAVYPFTVIHIGRHGGTYQLFADSANTRRVWKEKILEAQNKLQLSRSHQQVFELFTLNDATFGSHSAATNGPNSGSSSWKGKVICSVPFVTPEKRHMVAIGTDDGIWMGLGGEPNSFRNVLRINSVTQMAVLEEYGLFIVLADKMLWAYSLEAMIPSSGNSSATSNQVSRHPQKVTQSTNVQYFGVGTITDKTLLVYMKRRGLESHFKVLEPVISPQNSTEKARGGLGAITSRRFGIGRNEWFKEYKQLYIPSESYSVSFLRSKLCVVCTRGFEIVNLDTLLPTTIPDFTDPEFASIARQCEGSKPLGMFRLGDNEFLLCYDQIFFYVDRHGELSRPSSYQWEGTPEAVALHMPYVIAFDPSFIEIRHVQSGELVQVIPGKNMRCLNDNTTGRHAVHAVMQHPFTDTQYIFQLVLAENRRSNSIRGVSSNLT</sequence>
<evidence type="ECO:0000256" key="1">
    <source>
        <dbReference type="ARBA" id="ARBA00022553"/>
    </source>
</evidence>
<keyword evidence="8" id="KW-1185">Reference proteome</keyword>
<organism evidence="7 8">
    <name type="scientific">Paraglomus occultum</name>
    <dbReference type="NCBI Taxonomy" id="144539"/>
    <lineage>
        <taxon>Eukaryota</taxon>
        <taxon>Fungi</taxon>
        <taxon>Fungi incertae sedis</taxon>
        <taxon>Mucoromycota</taxon>
        <taxon>Glomeromycotina</taxon>
        <taxon>Glomeromycetes</taxon>
        <taxon>Paraglomerales</taxon>
        <taxon>Paraglomeraceae</taxon>
        <taxon>Paraglomus</taxon>
    </lineage>
</organism>
<feature type="region of interest" description="Disordered" evidence="3">
    <location>
        <begin position="253"/>
        <end position="347"/>
    </location>
</feature>
<dbReference type="InterPro" id="IPR041675">
    <property type="entry name" value="PH_5"/>
</dbReference>
<dbReference type="InterPro" id="IPR035899">
    <property type="entry name" value="DBL_dom_sf"/>
</dbReference>
<feature type="compositionally biased region" description="Polar residues" evidence="3">
    <location>
        <begin position="331"/>
        <end position="347"/>
    </location>
</feature>
<accession>A0A9N8ZRS1</accession>
<dbReference type="Pfam" id="PF15405">
    <property type="entry name" value="PH_5"/>
    <property type="match status" value="1"/>
</dbReference>
<keyword evidence="2" id="KW-0344">Guanine-nucleotide releasing factor</keyword>
<dbReference type="InterPro" id="IPR000591">
    <property type="entry name" value="DEP_dom"/>
</dbReference>
<dbReference type="InterPro" id="IPR001180">
    <property type="entry name" value="CNH_dom"/>
</dbReference>
<dbReference type="PANTHER" id="PTHR46572:SF1">
    <property type="entry name" value="RHO1 GUANINE NUCLEOTIDE EXCHANGE FACTOR TUS1"/>
    <property type="match status" value="1"/>
</dbReference>
<dbReference type="PANTHER" id="PTHR46572">
    <property type="entry name" value="RHO1 GDP-GTP EXCHANGE PROTEIN 1-RELATED"/>
    <property type="match status" value="1"/>
</dbReference>
<feature type="region of interest" description="Disordered" evidence="3">
    <location>
        <begin position="114"/>
        <end position="161"/>
    </location>
</feature>
<gene>
    <name evidence="7" type="ORF">POCULU_LOCUS2747</name>
</gene>
<feature type="compositionally biased region" description="Polar residues" evidence="3">
    <location>
        <begin position="41"/>
        <end position="51"/>
    </location>
</feature>
<dbReference type="InterPro" id="IPR000219">
    <property type="entry name" value="DH_dom"/>
</dbReference>
<name>A0A9N8ZRS1_9GLOM</name>
<dbReference type="PROSITE" id="PS50219">
    <property type="entry name" value="CNH"/>
    <property type="match status" value="1"/>
</dbReference>
<dbReference type="Gene3D" id="1.20.900.10">
    <property type="entry name" value="Dbl homology (DH) domain"/>
    <property type="match status" value="1"/>
</dbReference>